<reference evidence="4" key="2">
    <citation type="submission" date="2023-06" db="EMBL/GenBank/DDBJ databases">
        <authorList>
            <consortium name="Lawrence Berkeley National Laboratory"/>
            <person name="Haridas S."/>
            <person name="Hensen N."/>
            <person name="Bonometti L."/>
            <person name="Westerberg I."/>
            <person name="Brannstrom I.O."/>
            <person name="Guillou S."/>
            <person name="Cros-Aarteil S."/>
            <person name="Calhoun S."/>
            <person name="Kuo A."/>
            <person name="Mondo S."/>
            <person name="Pangilinan J."/>
            <person name="Riley R."/>
            <person name="Labutti K."/>
            <person name="Andreopoulos B."/>
            <person name="Lipzen A."/>
            <person name="Chen C."/>
            <person name="Yanf M."/>
            <person name="Daum C."/>
            <person name="Ng V."/>
            <person name="Clum A."/>
            <person name="Steindorff A."/>
            <person name="Ohm R."/>
            <person name="Martin F."/>
            <person name="Silar P."/>
            <person name="Natvig D."/>
            <person name="Lalanne C."/>
            <person name="Gautier V."/>
            <person name="Ament-Velasquez S.L."/>
            <person name="Kruys A."/>
            <person name="Hutchinson M.I."/>
            <person name="Powell A.J."/>
            <person name="Barry K."/>
            <person name="Miller A.N."/>
            <person name="Grigoriev I.V."/>
            <person name="Debuchy R."/>
            <person name="Gladieux P."/>
            <person name="Thoren M.H."/>
            <person name="Johannesson H."/>
        </authorList>
    </citation>
    <scope>NUCLEOTIDE SEQUENCE</scope>
    <source>
        <strain evidence="4">CBS 118394</strain>
    </source>
</reference>
<evidence type="ECO:0000313" key="5">
    <source>
        <dbReference type="Proteomes" id="UP001283341"/>
    </source>
</evidence>
<dbReference type="EMBL" id="JAUEDM010000005">
    <property type="protein sequence ID" value="KAK3316122.1"/>
    <property type="molecule type" value="Genomic_DNA"/>
</dbReference>
<gene>
    <name evidence="4" type="ORF">B0H66DRAFT_479806</name>
</gene>
<evidence type="ECO:0000256" key="2">
    <source>
        <dbReference type="SAM" id="Phobius"/>
    </source>
</evidence>
<accession>A0AAE0I104</accession>
<comment type="caution">
    <text evidence="4">The sequence shown here is derived from an EMBL/GenBank/DDBJ whole genome shotgun (WGS) entry which is preliminary data.</text>
</comment>
<keyword evidence="2" id="KW-0472">Membrane</keyword>
<reference evidence="4" key="1">
    <citation type="journal article" date="2023" name="Mol. Phylogenet. Evol.">
        <title>Genome-scale phylogeny and comparative genomics of the fungal order Sordariales.</title>
        <authorList>
            <person name="Hensen N."/>
            <person name="Bonometti L."/>
            <person name="Westerberg I."/>
            <person name="Brannstrom I.O."/>
            <person name="Guillou S."/>
            <person name="Cros-Aarteil S."/>
            <person name="Calhoun S."/>
            <person name="Haridas S."/>
            <person name="Kuo A."/>
            <person name="Mondo S."/>
            <person name="Pangilinan J."/>
            <person name="Riley R."/>
            <person name="LaButti K."/>
            <person name="Andreopoulos B."/>
            <person name="Lipzen A."/>
            <person name="Chen C."/>
            <person name="Yan M."/>
            <person name="Daum C."/>
            <person name="Ng V."/>
            <person name="Clum A."/>
            <person name="Steindorff A."/>
            <person name="Ohm R.A."/>
            <person name="Martin F."/>
            <person name="Silar P."/>
            <person name="Natvig D.O."/>
            <person name="Lalanne C."/>
            <person name="Gautier V."/>
            <person name="Ament-Velasquez S.L."/>
            <person name="Kruys A."/>
            <person name="Hutchinson M.I."/>
            <person name="Powell A.J."/>
            <person name="Barry K."/>
            <person name="Miller A.N."/>
            <person name="Grigoriev I.V."/>
            <person name="Debuchy R."/>
            <person name="Gladieux P."/>
            <person name="Hiltunen Thoren M."/>
            <person name="Johannesson H."/>
        </authorList>
    </citation>
    <scope>NUCLEOTIDE SEQUENCE</scope>
    <source>
        <strain evidence="4">CBS 118394</strain>
    </source>
</reference>
<feature type="transmembrane region" description="Helical" evidence="2">
    <location>
        <begin position="253"/>
        <end position="276"/>
    </location>
</feature>
<keyword evidence="5" id="KW-1185">Reference proteome</keyword>
<keyword evidence="3" id="KW-0732">Signal</keyword>
<name>A0AAE0I104_9PEZI</name>
<dbReference type="AlphaFoldDB" id="A0AAE0I104"/>
<organism evidence="4 5">
    <name type="scientific">Apodospora peruviana</name>
    <dbReference type="NCBI Taxonomy" id="516989"/>
    <lineage>
        <taxon>Eukaryota</taxon>
        <taxon>Fungi</taxon>
        <taxon>Dikarya</taxon>
        <taxon>Ascomycota</taxon>
        <taxon>Pezizomycotina</taxon>
        <taxon>Sordariomycetes</taxon>
        <taxon>Sordariomycetidae</taxon>
        <taxon>Sordariales</taxon>
        <taxon>Lasiosphaeriaceae</taxon>
        <taxon>Apodospora</taxon>
    </lineage>
</organism>
<feature type="signal peptide" evidence="3">
    <location>
        <begin position="1"/>
        <end position="26"/>
    </location>
</feature>
<feature type="region of interest" description="Disordered" evidence="1">
    <location>
        <begin position="172"/>
        <end position="247"/>
    </location>
</feature>
<evidence type="ECO:0000313" key="4">
    <source>
        <dbReference type="EMBL" id="KAK3316122.1"/>
    </source>
</evidence>
<keyword evidence="2" id="KW-0812">Transmembrane</keyword>
<dbReference type="Proteomes" id="UP001283341">
    <property type="component" value="Unassembled WGS sequence"/>
</dbReference>
<evidence type="ECO:0000256" key="3">
    <source>
        <dbReference type="SAM" id="SignalP"/>
    </source>
</evidence>
<evidence type="ECO:0008006" key="6">
    <source>
        <dbReference type="Google" id="ProtNLM"/>
    </source>
</evidence>
<feature type="region of interest" description="Disordered" evidence="1">
    <location>
        <begin position="303"/>
        <end position="327"/>
    </location>
</feature>
<feature type="compositionally biased region" description="Low complexity" evidence="1">
    <location>
        <begin position="175"/>
        <end position="238"/>
    </location>
</feature>
<sequence>MSISTPPTSTARLLATFILSAVAVLAVENAPCYFPGGEPALGFYPCQAFDAPISSCCPAGWTCFSNALCIATTVSNSFPNLTLGAVQRGACTNPEWNNNICGGACLDPDKYADGKLAACGDDRFCCETDFNSGKCGCDSQERDNALTITAGLAQTIIQVSDTTFVGAPSLSIASTRPTDIPTTTTEGAGSSSTTDASSSSSPTATGTGTTTSGDGTTTTPPSPTTSTGSSTSTPPGGDDTSGGDGGDNKNRTIGLAVGITVGVVAIAGVVLAYLFWWRPRQHRAADGDDDGVDGYQHDEAAAAMAPAEDHPNGPTFGHRYYGGQPAP</sequence>
<feature type="chain" id="PRO_5042048004" description="Mid2 domain-containing protein" evidence="3">
    <location>
        <begin position="27"/>
        <end position="327"/>
    </location>
</feature>
<evidence type="ECO:0000256" key="1">
    <source>
        <dbReference type="SAM" id="MobiDB-lite"/>
    </source>
</evidence>
<protein>
    <recommendedName>
        <fullName evidence="6">Mid2 domain-containing protein</fullName>
    </recommendedName>
</protein>
<keyword evidence="2" id="KW-1133">Transmembrane helix</keyword>
<proteinExistence type="predicted"/>